<sequence>MKGALRLTRLALRRDRIQLPIWIAGAMLLLYAGAAAVKDEFPTEADAATALKGAVTSPAVLLMRGVPVGVTQGALVNFRNYASLLVLVALMSTFLVVRHTRQNEETGRSELIGSAAVGRHAGLVAALTHALIANVLMGLFLTLALLGAGLPAAGSVAWGAASVLTGMSFAGIAALAAQVFSTARAANGFAALTIGVAYFVRGVGDALGEIGPDGIRVTSTWVAWMSPLGWGEQVRPYGDERWWALIIPLLFTLACAAGAYALVNRRDLGAGLVPARLGPPAASRSLLSPTGLAWRLQRGTVIGWVIGGAVFGYGIGTLGNTVNDAFEENKGVADLMGQLAGGASGGLVDVFYAAMMAIFGVLAAGFAVQVLLRLRSEETAGTAEAALATATGRVQWVASHLTIAVGGAVLLLAASGLAMGLGDLSTGGQTSVGTLVGAALVQLPAALTVAGFVVLAFGALPRISVALAWTGLVVSIVFGMLGDLFGLPQAARDISPFSHVPAVPVADPAVGPLAALLVVAIVLTVGGLALFRRRDLSS</sequence>
<feature type="transmembrane region" description="Helical" evidence="1">
    <location>
        <begin position="467"/>
        <end position="489"/>
    </location>
</feature>
<feature type="transmembrane region" description="Helical" evidence="1">
    <location>
        <begin position="121"/>
        <end position="150"/>
    </location>
</feature>
<evidence type="ECO:0000313" key="3">
    <source>
        <dbReference type="Proteomes" id="UP001595816"/>
    </source>
</evidence>
<protein>
    <submittedName>
        <fullName evidence="2">ABC transporter permease</fullName>
    </submittedName>
</protein>
<keyword evidence="1" id="KW-1133">Transmembrane helix</keyword>
<reference evidence="3" key="1">
    <citation type="journal article" date="2019" name="Int. J. Syst. Evol. Microbiol.">
        <title>The Global Catalogue of Microorganisms (GCM) 10K type strain sequencing project: providing services to taxonomists for standard genome sequencing and annotation.</title>
        <authorList>
            <consortium name="The Broad Institute Genomics Platform"/>
            <consortium name="The Broad Institute Genome Sequencing Center for Infectious Disease"/>
            <person name="Wu L."/>
            <person name="Ma J."/>
        </authorList>
    </citation>
    <scope>NUCLEOTIDE SEQUENCE [LARGE SCALE GENOMIC DNA]</scope>
    <source>
        <strain evidence="3">CGMCC 4.7289</strain>
    </source>
</reference>
<feature type="transmembrane region" description="Helical" evidence="1">
    <location>
        <begin position="350"/>
        <end position="372"/>
    </location>
</feature>
<feature type="transmembrane region" description="Helical" evidence="1">
    <location>
        <begin position="156"/>
        <end position="176"/>
    </location>
</feature>
<keyword evidence="1" id="KW-0472">Membrane</keyword>
<evidence type="ECO:0000313" key="2">
    <source>
        <dbReference type="EMBL" id="MFC4136361.1"/>
    </source>
</evidence>
<gene>
    <name evidence="2" type="ORF">ACFOZ4_37630</name>
</gene>
<dbReference type="Proteomes" id="UP001595816">
    <property type="component" value="Unassembled WGS sequence"/>
</dbReference>
<feature type="transmembrane region" description="Helical" evidence="1">
    <location>
        <begin position="301"/>
        <end position="319"/>
    </location>
</feature>
<dbReference type="EMBL" id="JBHSAY010000029">
    <property type="protein sequence ID" value="MFC4136361.1"/>
    <property type="molecule type" value="Genomic_DNA"/>
</dbReference>
<feature type="transmembrane region" description="Helical" evidence="1">
    <location>
        <begin position="509"/>
        <end position="531"/>
    </location>
</feature>
<feature type="transmembrane region" description="Helical" evidence="1">
    <location>
        <begin position="81"/>
        <end position="100"/>
    </location>
</feature>
<dbReference type="RefSeq" id="WP_253750942.1">
    <property type="nucleotide sequence ID" value="NZ_JAMZDZ010000001.1"/>
</dbReference>
<accession>A0ABV8LZ51</accession>
<feature type="transmembrane region" description="Helical" evidence="1">
    <location>
        <begin position="401"/>
        <end position="422"/>
    </location>
</feature>
<feature type="transmembrane region" description="Helical" evidence="1">
    <location>
        <begin position="434"/>
        <end position="460"/>
    </location>
</feature>
<feature type="transmembrane region" description="Helical" evidence="1">
    <location>
        <begin position="242"/>
        <end position="263"/>
    </location>
</feature>
<proteinExistence type="predicted"/>
<feature type="transmembrane region" description="Helical" evidence="1">
    <location>
        <begin position="183"/>
        <end position="200"/>
    </location>
</feature>
<evidence type="ECO:0000256" key="1">
    <source>
        <dbReference type="SAM" id="Phobius"/>
    </source>
</evidence>
<organism evidence="2 3">
    <name type="scientific">Hamadaea flava</name>
    <dbReference type="NCBI Taxonomy" id="1742688"/>
    <lineage>
        <taxon>Bacteria</taxon>
        <taxon>Bacillati</taxon>
        <taxon>Actinomycetota</taxon>
        <taxon>Actinomycetes</taxon>
        <taxon>Micromonosporales</taxon>
        <taxon>Micromonosporaceae</taxon>
        <taxon>Hamadaea</taxon>
    </lineage>
</organism>
<feature type="transmembrane region" description="Helical" evidence="1">
    <location>
        <begin position="21"/>
        <end position="37"/>
    </location>
</feature>
<comment type="caution">
    <text evidence="2">The sequence shown here is derived from an EMBL/GenBank/DDBJ whole genome shotgun (WGS) entry which is preliminary data.</text>
</comment>
<name>A0ABV8LZ51_9ACTN</name>
<keyword evidence="3" id="KW-1185">Reference proteome</keyword>
<keyword evidence="1" id="KW-0812">Transmembrane</keyword>